<proteinExistence type="predicted"/>
<evidence type="ECO:0000313" key="2">
    <source>
        <dbReference type="Proteomes" id="UP000005466"/>
    </source>
</evidence>
<feature type="non-terminal residue" evidence="1">
    <location>
        <position position="36"/>
    </location>
</feature>
<organism evidence="1 2">
    <name type="scientific">Pseudomonas savastanoi pv. glycinea str. race 4</name>
    <dbReference type="NCBI Taxonomy" id="875330"/>
    <lineage>
        <taxon>Bacteria</taxon>
        <taxon>Pseudomonadati</taxon>
        <taxon>Pseudomonadota</taxon>
        <taxon>Gammaproteobacteria</taxon>
        <taxon>Pseudomonadales</taxon>
        <taxon>Pseudomonadaceae</taxon>
        <taxon>Pseudomonas</taxon>
    </lineage>
</organism>
<sequence>VTMGAAAVNATISPWFVSKRPGALAMAYNGASIGGG</sequence>
<comment type="caution">
    <text evidence="1">The sequence shown here is derived from an EMBL/GenBank/DDBJ whole genome shotgun (WGS) entry which is preliminary data.</text>
</comment>
<dbReference type="AlphaFoldDB" id="F3CJB1"/>
<evidence type="ECO:0000313" key="1">
    <source>
        <dbReference type="EMBL" id="EGH19353.1"/>
    </source>
</evidence>
<dbReference type="EMBL" id="ADWY01003947">
    <property type="protein sequence ID" value="EGH19353.1"/>
    <property type="molecule type" value="Genomic_DNA"/>
</dbReference>
<dbReference type="Proteomes" id="UP000005466">
    <property type="component" value="Unassembled WGS sequence"/>
</dbReference>
<dbReference type="HOGENOM" id="CLU_3361530_0_0_6"/>
<feature type="non-terminal residue" evidence="1">
    <location>
        <position position="1"/>
    </location>
</feature>
<gene>
    <name evidence="1" type="ORF">Pgy4_40927</name>
</gene>
<protein>
    <submittedName>
        <fullName evidence="1">Major facilitator superfamily protein 42</fullName>
    </submittedName>
</protein>
<accession>F3CJB1</accession>
<reference evidence="1 2" key="1">
    <citation type="journal article" date="2011" name="PLoS Pathog.">
        <title>Dynamic evolution of pathogenicity revealed by sequencing and comparative genomics of 19 Pseudomonas syringae isolates.</title>
        <authorList>
            <person name="Baltrus D.A."/>
            <person name="Nishimura M.T."/>
            <person name="Romanchuk A."/>
            <person name="Chang J.H."/>
            <person name="Mukhtar M.S."/>
            <person name="Cherkis K."/>
            <person name="Roach J."/>
            <person name="Grant S.R."/>
            <person name="Jones C.D."/>
            <person name="Dangl J.L."/>
        </authorList>
    </citation>
    <scope>NUCLEOTIDE SEQUENCE [LARGE SCALE GENOMIC DNA]</scope>
    <source>
        <strain evidence="2">race 4</strain>
    </source>
</reference>
<name>F3CJB1_PSESG</name>